<dbReference type="AlphaFoldDB" id="A0A7S3IL14"/>
<sequence>MHLGGTGRNLPNLYNLTMKRINGHIEKENQDSGEKPKPLMRMGPFTVQPGADVRVDLNRAREYFMRPPEQQVTRLAFKYFPKKAGRPPRVSADVQETYIPVPMTKEDLKTLEDLKNYGDTESNLDSCSMDWTTS</sequence>
<gene>
    <name evidence="2" type="ORF">SINC0208_LOCUS6045</name>
</gene>
<evidence type="ECO:0000256" key="1">
    <source>
        <dbReference type="SAM" id="MobiDB-lite"/>
    </source>
</evidence>
<feature type="compositionally biased region" description="Basic and acidic residues" evidence="1">
    <location>
        <begin position="26"/>
        <end position="37"/>
    </location>
</feature>
<evidence type="ECO:0000313" key="2">
    <source>
        <dbReference type="EMBL" id="CAE0325420.1"/>
    </source>
</evidence>
<proteinExistence type="predicted"/>
<organism evidence="2">
    <name type="scientific">Strombidium inclinatum</name>
    <dbReference type="NCBI Taxonomy" id="197538"/>
    <lineage>
        <taxon>Eukaryota</taxon>
        <taxon>Sar</taxon>
        <taxon>Alveolata</taxon>
        <taxon>Ciliophora</taxon>
        <taxon>Intramacronucleata</taxon>
        <taxon>Spirotrichea</taxon>
        <taxon>Oligotrichia</taxon>
        <taxon>Strombidiidae</taxon>
        <taxon>Strombidium</taxon>
    </lineage>
</organism>
<protein>
    <submittedName>
        <fullName evidence="2">Uncharacterized protein</fullName>
    </submittedName>
</protein>
<name>A0A7S3IL14_9SPIT</name>
<dbReference type="EMBL" id="HBIH01014782">
    <property type="protein sequence ID" value="CAE0325420.1"/>
    <property type="molecule type" value="Transcribed_RNA"/>
</dbReference>
<feature type="region of interest" description="Disordered" evidence="1">
    <location>
        <begin position="26"/>
        <end position="47"/>
    </location>
</feature>
<reference evidence="2" key="1">
    <citation type="submission" date="2021-01" db="EMBL/GenBank/DDBJ databases">
        <authorList>
            <person name="Corre E."/>
            <person name="Pelletier E."/>
            <person name="Niang G."/>
            <person name="Scheremetjew M."/>
            <person name="Finn R."/>
            <person name="Kale V."/>
            <person name="Holt S."/>
            <person name="Cochrane G."/>
            <person name="Meng A."/>
            <person name="Brown T."/>
            <person name="Cohen L."/>
        </authorList>
    </citation>
    <scope>NUCLEOTIDE SEQUENCE</scope>
    <source>
        <strain evidence="2">S3</strain>
    </source>
</reference>
<accession>A0A7S3IL14</accession>